<dbReference type="PANTHER" id="PTHR33938">
    <property type="entry name" value="FERULOYL ESTERASE B-RELATED"/>
    <property type="match status" value="1"/>
</dbReference>
<evidence type="ECO:0000256" key="1">
    <source>
        <dbReference type="ARBA" id="ARBA00006249"/>
    </source>
</evidence>
<sequence length="565" mass="61343">MSLANLSAPSLWARCLSLEAPVIPDAEVLWISSNPVQNFTYPPIQDLTGETPPGLEGNVPKLNFCNVSVALTHPGENDTEFISVWLPPHQGWNRRYTATGGGGIAAGYDFNMVAPLAAGFATSSSEAGLSLNHTVDPQTGSWALNEDGSPNEALFVNFGWRSIHDMSVATKDLIKQFYGIDPQYSYWTGCSQGGRQGYAAAAKYPKDFDGILAASPSLGEEYVGPATFWPVVVMHNEGEIVPSCVFERYQPAIVEKCDPLDGATDDLISDYDLLRSCPKEFDSSSLVGTVVPCGPVGNITISDRHATIVRKILEGPRKSDGTELWFGTAPGANFSGVAGTIYHNGKWIPRPFPPGAAWLKSVIVPKMADITKMSYAEYFDAFDKSVKLGGPYIGDEYLDLSAFKSAGGKLLSWVGLADQYIPPSHLLHFHDDVAEKLGGEAAVDEFYRVFTAPGVGHCVGGHGPQPVEPMLALVDWVERGKAPETLAAKTIFRGAHEMTRDLCKYPKRPVYKQGDLYRSASFKCEEPEMKPVKPGGESDGEESGVSAQRATPWWYIVPFAVLFFV</sequence>
<dbReference type="VEuPathDB" id="FungiDB:ASPVEDRAFT_186301"/>
<dbReference type="EMBL" id="KV878126">
    <property type="protein sequence ID" value="OJI98664.1"/>
    <property type="molecule type" value="Genomic_DNA"/>
</dbReference>
<keyword evidence="3" id="KW-0479">Metal-binding</keyword>
<evidence type="ECO:0000313" key="10">
    <source>
        <dbReference type="Proteomes" id="UP000184073"/>
    </source>
</evidence>
<evidence type="ECO:0000256" key="8">
    <source>
        <dbReference type="RuleBase" id="RU361238"/>
    </source>
</evidence>
<evidence type="ECO:0000256" key="5">
    <source>
        <dbReference type="ARBA" id="ARBA00022801"/>
    </source>
</evidence>
<dbReference type="RefSeq" id="XP_040664427.1">
    <property type="nucleotide sequence ID" value="XM_040808974.1"/>
</dbReference>
<evidence type="ECO:0000313" key="9">
    <source>
        <dbReference type="EMBL" id="OJI98664.1"/>
    </source>
</evidence>
<dbReference type="SUPFAM" id="SSF53474">
    <property type="entry name" value="alpha/beta-Hydrolases"/>
    <property type="match status" value="1"/>
</dbReference>
<keyword evidence="5 8" id="KW-0378">Hydrolase</keyword>
<evidence type="ECO:0000256" key="4">
    <source>
        <dbReference type="ARBA" id="ARBA00022729"/>
    </source>
</evidence>
<keyword evidence="10" id="KW-1185">Reference proteome</keyword>
<dbReference type="EC" id="3.1.1.-" evidence="8"/>
<dbReference type="GeneID" id="63724485"/>
<dbReference type="Proteomes" id="UP000184073">
    <property type="component" value="Unassembled WGS sequence"/>
</dbReference>
<evidence type="ECO:0000256" key="2">
    <source>
        <dbReference type="ARBA" id="ARBA00022487"/>
    </source>
</evidence>
<gene>
    <name evidence="9" type="ORF">ASPVEDRAFT_186301</name>
</gene>
<dbReference type="Pfam" id="PF07519">
    <property type="entry name" value="Tannase"/>
    <property type="match status" value="1"/>
</dbReference>
<dbReference type="GO" id="GO:0046872">
    <property type="term" value="F:metal ion binding"/>
    <property type="evidence" value="ECO:0007669"/>
    <property type="project" value="UniProtKB-KW"/>
</dbReference>
<protein>
    <recommendedName>
        <fullName evidence="8">Carboxylic ester hydrolase</fullName>
        <ecNumber evidence="8">3.1.1.-</ecNumber>
    </recommendedName>
</protein>
<dbReference type="PANTHER" id="PTHR33938:SF8">
    <property type="entry name" value="CARBOXYLIC ESTER HYDROLASE"/>
    <property type="match status" value="1"/>
</dbReference>
<dbReference type="GO" id="GO:0030600">
    <property type="term" value="F:feruloyl esterase activity"/>
    <property type="evidence" value="ECO:0007669"/>
    <property type="project" value="UniProtKB-ARBA"/>
</dbReference>
<evidence type="ECO:0000256" key="6">
    <source>
        <dbReference type="ARBA" id="ARBA00022837"/>
    </source>
</evidence>
<keyword evidence="4" id="KW-0732">Signal</keyword>
<keyword evidence="6" id="KW-0106">Calcium</keyword>
<proteinExistence type="inferred from homology"/>
<keyword evidence="2" id="KW-0719">Serine esterase</keyword>
<name>A0A1L9PB36_ASPVE</name>
<reference evidence="10" key="1">
    <citation type="journal article" date="2017" name="Genome Biol.">
        <title>Comparative genomics reveals high biological diversity and specific adaptations in the industrially and medically important fungal genus Aspergillus.</title>
        <authorList>
            <person name="de Vries R.P."/>
            <person name="Riley R."/>
            <person name="Wiebenga A."/>
            <person name="Aguilar-Osorio G."/>
            <person name="Amillis S."/>
            <person name="Uchima C.A."/>
            <person name="Anderluh G."/>
            <person name="Asadollahi M."/>
            <person name="Askin M."/>
            <person name="Barry K."/>
            <person name="Battaglia E."/>
            <person name="Bayram O."/>
            <person name="Benocci T."/>
            <person name="Braus-Stromeyer S.A."/>
            <person name="Caldana C."/>
            <person name="Canovas D."/>
            <person name="Cerqueira G.C."/>
            <person name="Chen F."/>
            <person name="Chen W."/>
            <person name="Choi C."/>
            <person name="Clum A."/>
            <person name="Dos Santos R.A."/>
            <person name="Damasio A.R."/>
            <person name="Diallinas G."/>
            <person name="Emri T."/>
            <person name="Fekete E."/>
            <person name="Flipphi M."/>
            <person name="Freyberg S."/>
            <person name="Gallo A."/>
            <person name="Gournas C."/>
            <person name="Habgood R."/>
            <person name="Hainaut M."/>
            <person name="Harispe M.L."/>
            <person name="Henrissat B."/>
            <person name="Hilden K.S."/>
            <person name="Hope R."/>
            <person name="Hossain A."/>
            <person name="Karabika E."/>
            <person name="Karaffa L."/>
            <person name="Karanyi Z."/>
            <person name="Krasevec N."/>
            <person name="Kuo A."/>
            <person name="Kusch H."/>
            <person name="LaButti K."/>
            <person name="Lagendijk E.L."/>
            <person name="Lapidus A."/>
            <person name="Levasseur A."/>
            <person name="Lindquist E."/>
            <person name="Lipzen A."/>
            <person name="Logrieco A.F."/>
            <person name="MacCabe A."/>
            <person name="Maekelae M.R."/>
            <person name="Malavazi I."/>
            <person name="Melin P."/>
            <person name="Meyer V."/>
            <person name="Mielnichuk N."/>
            <person name="Miskei M."/>
            <person name="Molnar A.P."/>
            <person name="Mule G."/>
            <person name="Ngan C.Y."/>
            <person name="Orejas M."/>
            <person name="Orosz E."/>
            <person name="Ouedraogo J.P."/>
            <person name="Overkamp K.M."/>
            <person name="Park H.-S."/>
            <person name="Perrone G."/>
            <person name="Piumi F."/>
            <person name="Punt P.J."/>
            <person name="Ram A.F."/>
            <person name="Ramon A."/>
            <person name="Rauscher S."/>
            <person name="Record E."/>
            <person name="Riano-Pachon D.M."/>
            <person name="Robert V."/>
            <person name="Roehrig J."/>
            <person name="Ruller R."/>
            <person name="Salamov A."/>
            <person name="Salih N.S."/>
            <person name="Samson R.A."/>
            <person name="Sandor E."/>
            <person name="Sanguinetti M."/>
            <person name="Schuetze T."/>
            <person name="Sepcic K."/>
            <person name="Shelest E."/>
            <person name="Sherlock G."/>
            <person name="Sophianopoulou V."/>
            <person name="Squina F.M."/>
            <person name="Sun H."/>
            <person name="Susca A."/>
            <person name="Todd R.B."/>
            <person name="Tsang A."/>
            <person name="Unkles S.E."/>
            <person name="van de Wiele N."/>
            <person name="van Rossen-Uffink D."/>
            <person name="Oliveira J.V."/>
            <person name="Vesth T.C."/>
            <person name="Visser J."/>
            <person name="Yu J.-H."/>
            <person name="Zhou M."/>
            <person name="Andersen M.R."/>
            <person name="Archer D.B."/>
            <person name="Baker S.E."/>
            <person name="Benoit I."/>
            <person name="Brakhage A.A."/>
            <person name="Braus G.H."/>
            <person name="Fischer R."/>
            <person name="Frisvad J.C."/>
            <person name="Goldman G.H."/>
            <person name="Houbraken J."/>
            <person name="Oakley B."/>
            <person name="Pocsi I."/>
            <person name="Scazzocchio C."/>
            <person name="Seiboth B."/>
            <person name="vanKuyk P.A."/>
            <person name="Wortman J."/>
            <person name="Dyer P.S."/>
            <person name="Grigoriev I.V."/>
        </authorList>
    </citation>
    <scope>NUCLEOTIDE SEQUENCE [LARGE SCALE GENOMIC DNA]</scope>
    <source>
        <strain evidence="10">CBS 583.65</strain>
    </source>
</reference>
<organism evidence="9 10">
    <name type="scientific">Aspergillus versicolor CBS 583.65</name>
    <dbReference type="NCBI Taxonomy" id="1036611"/>
    <lineage>
        <taxon>Eukaryota</taxon>
        <taxon>Fungi</taxon>
        <taxon>Dikarya</taxon>
        <taxon>Ascomycota</taxon>
        <taxon>Pezizomycotina</taxon>
        <taxon>Eurotiomycetes</taxon>
        <taxon>Eurotiomycetidae</taxon>
        <taxon>Eurotiales</taxon>
        <taxon>Aspergillaceae</taxon>
        <taxon>Aspergillus</taxon>
        <taxon>Aspergillus subgen. Nidulantes</taxon>
    </lineage>
</organism>
<dbReference type="InterPro" id="IPR029058">
    <property type="entry name" value="AB_hydrolase_fold"/>
</dbReference>
<evidence type="ECO:0000256" key="3">
    <source>
        <dbReference type="ARBA" id="ARBA00022723"/>
    </source>
</evidence>
<dbReference type="AlphaFoldDB" id="A0A1L9PB36"/>
<dbReference type="InterPro" id="IPR011118">
    <property type="entry name" value="Tannase/feruloyl_esterase"/>
</dbReference>
<dbReference type="OrthoDB" id="2789670at2759"/>
<accession>A0A1L9PB36</accession>
<comment type="similarity">
    <text evidence="1 8">Belongs to the tannase family.</text>
</comment>
<keyword evidence="7" id="KW-1015">Disulfide bond</keyword>
<evidence type="ECO:0000256" key="7">
    <source>
        <dbReference type="ARBA" id="ARBA00023157"/>
    </source>
</evidence>
<dbReference type="STRING" id="1036611.A0A1L9PB36"/>
<dbReference type="Gene3D" id="3.40.50.1820">
    <property type="entry name" value="alpha/beta hydrolase"/>
    <property type="match status" value="1"/>
</dbReference>